<sequence>MNDDLDGAYAALKQGDSVFHSLGSTVTFFLRSVLGMEKQVMTDTLDMLYDCETKCANEIRTAQKRGRREGSIYEPGAEYELVKSQTLLMGAVVGVLQESLMEAMKSFLKLRKAYVALDTIIAAENKALGLDQQATLAVPPPGPDHMPGQFDDDMAEFEGGPAKKESDDSSSDEFLDAKEAPSGLQTPAASTALTTPEPSTLGINADSKPGELSTKDIEAMSSLSLEDPMDVFVHSGANMGFGTLMLLLTLVPPSLGRVLTVYDNIFGAVSAMVLLGFYNGILGTVDILPHEKDFDETAQTVGPPSEKCEKLLKTMRQRYPESRLWRVEEARLYTHKRQLHKAIEVLSSGPTSKMKQVTALNDFELSIDALLAQDWNLMRDSFLRCLENNEWSPAMYYFAAGCASLELYRDAHHGGDTHEARRQKAKAEAFIRKAPSLTGAKKFMARKLPFEAFLLMKIKRWEERAAALKVDLADAVGTSPAMELCYMWNGTRRMGGKELENCIPCLSWERCTSDKVVETIRTEQDELACWALCMSTIKRTQGKFDEARSLLDENIMPHDPSVFKGPQRMTMSSPQPHMSLVPSPGKKAALIHRPLTKVTAWEAFSLDFRIGLRVQSGMETLKWFKTKNGWA</sequence>
<dbReference type="EMBL" id="CADEHS020000052">
    <property type="protein sequence ID" value="CAG9948822.1"/>
    <property type="molecule type" value="Genomic_DNA"/>
</dbReference>
<protein>
    <submittedName>
        <fullName evidence="1">Uncharacterized protein</fullName>
    </submittedName>
</protein>
<accession>A0ACA9U6Y3</accession>
<reference evidence="1" key="1">
    <citation type="submission" date="2020-04" db="EMBL/GenBank/DDBJ databases">
        <authorList>
            <person name="Broberg M."/>
        </authorList>
    </citation>
    <scope>NUCLEOTIDE SEQUENCE</scope>
</reference>
<proteinExistence type="predicted"/>
<gene>
    <name evidence="1" type="ORF">CRV2_00015921</name>
</gene>
<evidence type="ECO:0000313" key="1">
    <source>
        <dbReference type="EMBL" id="CAG9948822.1"/>
    </source>
</evidence>
<reference evidence="1" key="2">
    <citation type="submission" date="2021-10" db="EMBL/GenBank/DDBJ databases">
        <authorList>
            <person name="Piombo E."/>
        </authorList>
    </citation>
    <scope>NUCLEOTIDE SEQUENCE</scope>
</reference>
<name>A0ACA9U6Y3_BIOOC</name>
<evidence type="ECO:0000313" key="2">
    <source>
        <dbReference type="Proteomes" id="UP000836387"/>
    </source>
</evidence>
<keyword evidence="2" id="KW-1185">Reference proteome</keyword>
<organism evidence="1 2">
    <name type="scientific">Clonostachys rosea f. rosea IK726</name>
    <dbReference type="NCBI Taxonomy" id="1349383"/>
    <lineage>
        <taxon>Eukaryota</taxon>
        <taxon>Fungi</taxon>
        <taxon>Dikarya</taxon>
        <taxon>Ascomycota</taxon>
        <taxon>Pezizomycotina</taxon>
        <taxon>Sordariomycetes</taxon>
        <taxon>Hypocreomycetidae</taxon>
        <taxon>Hypocreales</taxon>
        <taxon>Bionectriaceae</taxon>
        <taxon>Clonostachys</taxon>
    </lineage>
</organism>
<feature type="non-terminal residue" evidence="1">
    <location>
        <position position="631"/>
    </location>
</feature>
<comment type="caution">
    <text evidence="1">The sequence shown here is derived from an EMBL/GenBank/DDBJ whole genome shotgun (WGS) entry which is preliminary data.</text>
</comment>
<dbReference type="Proteomes" id="UP000836387">
    <property type="component" value="Unassembled WGS sequence"/>
</dbReference>